<dbReference type="Gene3D" id="2.70.70.10">
    <property type="entry name" value="Glucose Permease (Domain IIA)"/>
    <property type="match status" value="1"/>
</dbReference>
<dbReference type="EMBL" id="JABKKF010000010">
    <property type="protein sequence ID" value="NPD92746.1"/>
    <property type="molecule type" value="Genomic_DNA"/>
</dbReference>
<evidence type="ECO:0000259" key="1">
    <source>
        <dbReference type="Pfam" id="PF01551"/>
    </source>
</evidence>
<dbReference type="PANTHER" id="PTHR21666:SF285">
    <property type="entry name" value="M23 FAMILY METALLOPEPTIDASE"/>
    <property type="match status" value="1"/>
</dbReference>
<dbReference type="InterPro" id="IPR011055">
    <property type="entry name" value="Dup_hybrid_motif"/>
</dbReference>
<protein>
    <submittedName>
        <fullName evidence="2">M23 family metallopeptidase</fullName>
    </submittedName>
</protein>
<organism evidence="2 3">
    <name type="scientific">Xylanibacter muris</name>
    <dbReference type="NCBI Taxonomy" id="2736290"/>
    <lineage>
        <taxon>Bacteria</taxon>
        <taxon>Pseudomonadati</taxon>
        <taxon>Bacteroidota</taxon>
        <taxon>Bacteroidia</taxon>
        <taxon>Bacteroidales</taxon>
        <taxon>Prevotellaceae</taxon>
        <taxon>Xylanibacter</taxon>
    </lineage>
</organism>
<proteinExistence type="predicted"/>
<dbReference type="SUPFAM" id="SSF51261">
    <property type="entry name" value="Duplicated hybrid motif"/>
    <property type="match status" value="1"/>
</dbReference>
<sequence>MIFASLLLSAFSLGYVSPVNYELSLAGNFGEPRPNHFHGGIDVRTGGVEGKPVFSIAEGYVSRITVGLAGFGNALYVTHPDGRTSVYCHLKSFSPRIKRLLMKWQYMHQSYVADVRLRPDDCPVSRGMFIAVSGNTGASLAPHIHLELHDTKTWNMLDPLDFLGHCIKDNMAPTAHGFMAYPQNGKGVFNGGSSKQTFGFTSHHLSRKFTAWGKVGFGIWADDYMENAYNRYGIRRTLLTVDGKVVFESTVDNIPVQKNMMVNSWGDYEHFYHTGVWYMKSFSEPGNTLQILRTDENRGLVDFNEERDYHIKYTLSDIKGNTSEYTFTVTGEKHDYPAMKQSYAGGVLMRWNRINVYSVPGMQLVVPQGLLPDDVYIRPRMKQYPDRLSSSYSFYAGSMPLKKWGEISIFLKGRVANPDKLYIVSRFDKERFMGGTYHDGWVTAHIRELGASYEIDYDDSPPVINEVGRDSWDRTKVIRLGIYDSKSGIKSYKGFVDGEFVLFEPISKSNMVMCRLDDTPVRKTGAMRKLKFIVTDNRDNTSSFETYIEY</sequence>
<feature type="domain" description="M23ase beta-sheet core" evidence="1">
    <location>
        <begin position="37"/>
        <end position="152"/>
    </location>
</feature>
<dbReference type="InterPro" id="IPR016047">
    <property type="entry name" value="M23ase_b-sheet_dom"/>
</dbReference>
<reference evidence="2 3" key="1">
    <citation type="submission" date="2020-05" db="EMBL/GenBank/DDBJ databases">
        <title>Distinct polysaccharide utilization as determinants for interspecies competition between intestinal Prevotella spp.</title>
        <authorList>
            <person name="Galvez E.J.C."/>
            <person name="Iljazovic A."/>
            <person name="Strowig T."/>
        </authorList>
    </citation>
    <scope>NUCLEOTIDE SEQUENCE [LARGE SCALE GENOMIC DNA]</scope>
    <source>
        <strain evidence="2 3">PMUR</strain>
    </source>
</reference>
<name>A0ABX2ANE4_9BACT</name>
<evidence type="ECO:0000313" key="2">
    <source>
        <dbReference type="EMBL" id="NPD92746.1"/>
    </source>
</evidence>
<dbReference type="InterPro" id="IPR050570">
    <property type="entry name" value="Cell_wall_metabolism_enzyme"/>
</dbReference>
<comment type="caution">
    <text evidence="2">The sequence shown here is derived from an EMBL/GenBank/DDBJ whole genome shotgun (WGS) entry which is preliminary data.</text>
</comment>
<dbReference type="Pfam" id="PF01551">
    <property type="entry name" value="Peptidase_M23"/>
    <property type="match status" value="1"/>
</dbReference>
<keyword evidence="3" id="KW-1185">Reference proteome</keyword>
<evidence type="ECO:0000313" key="3">
    <source>
        <dbReference type="Proteomes" id="UP000714420"/>
    </source>
</evidence>
<accession>A0ABX2ANE4</accession>
<dbReference type="CDD" id="cd12797">
    <property type="entry name" value="M23_peptidase"/>
    <property type="match status" value="1"/>
</dbReference>
<dbReference type="PANTHER" id="PTHR21666">
    <property type="entry name" value="PEPTIDASE-RELATED"/>
    <property type="match status" value="1"/>
</dbReference>
<dbReference type="Proteomes" id="UP000714420">
    <property type="component" value="Unassembled WGS sequence"/>
</dbReference>
<gene>
    <name evidence="2" type="ORF">HPS56_10415</name>
</gene>
<dbReference type="RefSeq" id="WP_172276281.1">
    <property type="nucleotide sequence ID" value="NZ_CASGMU010000009.1"/>
</dbReference>